<dbReference type="InterPro" id="IPR049052">
    <property type="entry name" value="nSTAND1"/>
</dbReference>
<dbReference type="Proteomes" id="UP000799118">
    <property type="component" value="Unassembled WGS sequence"/>
</dbReference>
<organism evidence="2 3">
    <name type="scientific">Gymnopus androsaceus JB14</name>
    <dbReference type="NCBI Taxonomy" id="1447944"/>
    <lineage>
        <taxon>Eukaryota</taxon>
        <taxon>Fungi</taxon>
        <taxon>Dikarya</taxon>
        <taxon>Basidiomycota</taxon>
        <taxon>Agaricomycotina</taxon>
        <taxon>Agaricomycetes</taxon>
        <taxon>Agaricomycetidae</taxon>
        <taxon>Agaricales</taxon>
        <taxon>Marasmiineae</taxon>
        <taxon>Omphalotaceae</taxon>
        <taxon>Gymnopus</taxon>
    </lineage>
</organism>
<dbReference type="SMART" id="SM00028">
    <property type="entry name" value="TPR"/>
    <property type="match status" value="6"/>
</dbReference>
<dbReference type="Gene3D" id="1.20.930.20">
    <property type="entry name" value="Adaptor protein Cbl, N-terminal domain"/>
    <property type="match status" value="1"/>
</dbReference>
<dbReference type="InterPro" id="IPR019734">
    <property type="entry name" value="TPR_rpt"/>
</dbReference>
<sequence length="959" mass="108381">MSKLVAKSRTLCQWVKITHKDKKETGEIPSGVDLSHLKMGLSALSSGAEIAGFTPLAKSAEIVKVIVEIIEKKAENTEDIKEFAQSTSHLLQVLNGIISKTGSQQMNDDLYQNVEDFRQGLEDTLKTLEKLAECTTFKAFWHAEQDEKVIVGFKEKSDRFIASLNLQVGLEIHHLVSAGGKGRQNVTITYENIKLATPLKPGVFTGRDELVTEGVEKFCSRDQAYLAILGAGGMGKTSLALHIMEHADVREKFQEQRYFVPCEVLPDAPSLIQGLLQILKLPISEGKDGYEILEAYLQSSQKPILLVLDNFETPWYSSKNQKAVQNLIEKVHDQRKVSLIITMRGAEGPGDIKWDKLGGKSGLPPLILGAARKAFLSISPDAKECEELNDLLKKLDCMPLAICLMAQLSKRIALNILIKNWTNSKTNMLKNGNQASQLTSMNTSIDLSLKMVASRDYGSVKILPLLAYLPNGVPFWSLNLPQLSPDFGNDLEMSVINMIDSGLIYEEGKSLQMLSPIREYIQTKHPVTKHHLDQISNFYVHLLQNLPHNQIEAQDLLEQAHLQAVYHFADFPKIYPQIVPMLDQALTQEWNSRQQEHIKIRFLKAQILQWMGYHQKAILEIQKIQATIGQVKLESWKKYLPQNLENVWKTEARTLTKCDQEMGNIYYRQGEYPKAIKKFRDAKVQFNKIGKFWEAANCLRSLGDIHYIRGEYIQGMQIFTSAKSQFEKIGSQLGATQCLQGLGNIHRMEHEYPEAIQKLTDAKSQFEQISNRLGAAQCLRSLGDVHYMQQEYCQATEKLTDARSQFEKIGSQLGVAQCLQGLGNIHLMQNEYPQARENLTDARTLFEEIGDQPGAAHCLQSLGKIHYIQDEYHQAMENLTNAKNLFAKTGLQDETAHCSKILDHIHLKLSMNSASFPGIGTQESLLELERIYSIYSLPRMVHLASCYQPRNGDLEWDWE</sequence>
<dbReference type="PANTHER" id="PTHR47691:SF3">
    <property type="entry name" value="HTH-TYPE TRANSCRIPTIONAL REGULATOR RV0890C-RELATED"/>
    <property type="match status" value="1"/>
</dbReference>
<accession>A0A6A4GZL3</accession>
<dbReference type="EMBL" id="ML769654">
    <property type="protein sequence ID" value="KAE9390535.1"/>
    <property type="molecule type" value="Genomic_DNA"/>
</dbReference>
<proteinExistence type="predicted"/>
<dbReference type="InterPro" id="IPR011990">
    <property type="entry name" value="TPR-like_helical_dom_sf"/>
</dbReference>
<keyword evidence="3" id="KW-1185">Reference proteome</keyword>
<reference evidence="2" key="1">
    <citation type="journal article" date="2019" name="Environ. Microbiol.">
        <title>Fungal ecological strategies reflected in gene transcription - a case study of two litter decomposers.</title>
        <authorList>
            <person name="Barbi F."/>
            <person name="Kohler A."/>
            <person name="Barry K."/>
            <person name="Baskaran P."/>
            <person name="Daum C."/>
            <person name="Fauchery L."/>
            <person name="Ihrmark K."/>
            <person name="Kuo A."/>
            <person name="LaButti K."/>
            <person name="Lipzen A."/>
            <person name="Morin E."/>
            <person name="Grigoriev I.V."/>
            <person name="Henrissat B."/>
            <person name="Lindahl B."/>
            <person name="Martin F."/>
        </authorList>
    </citation>
    <scope>NUCLEOTIDE SEQUENCE</scope>
    <source>
        <strain evidence="2">JB14</strain>
    </source>
</reference>
<dbReference type="Pfam" id="PF13424">
    <property type="entry name" value="TPR_12"/>
    <property type="match status" value="1"/>
</dbReference>
<gene>
    <name evidence="2" type="ORF">BT96DRAFT_1024497</name>
</gene>
<evidence type="ECO:0000313" key="2">
    <source>
        <dbReference type="EMBL" id="KAE9390535.1"/>
    </source>
</evidence>
<dbReference type="AlphaFoldDB" id="A0A6A4GZL3"/>
<dbReference type="InterPro" id="IPR036537">
    <property type="entry name" value="Adaptor_Cbl_N_dom_sf"/>
</dbReference>
<evidence type="ECO:0000259" key="1">
    <source>
        <dbReference type="Pfam" id="PF20703"/>
    </source>
</evidence>
<dbReference type="InterPro" id="IPR059179">
    <property type="entry name" value="MLKL-like_MCAfunc"/>
</dbReference>
<protein>
    <submittedName>
        <fullName evidence="2">TPR-like protein</fullName>
    </submittedName>
</protein>
<dbReference type="OrthoDB" id="431454at2759"/>
<dbReference type="Gene3D" id="1.25.40.10">
    <property type="entry name" value="Tetratricopeptide repeat domain"/>
    <property type="match status" value="2"/>
</dbReference>
<dbReference type="CDD" id="cd21037">
    <property type="entry name" value="MLKL_NTD"/>
    <property type="match status" value="1"/>
</dbReference>
<dbReference type="Gene3D" id="3.40.50.300">
    <property type="entry name" value="P-loop containing nucleotide triphosphate hydrolases"/>
    <property type="match status" value="1"/>
</dbReference>
<feature type="domain" description="Novel STAND NTPase 1" evidence="1">
    <location>
        <begin position="202"/>
        <end position="344"/>
    </location>
</feature>
<dbReference type="InterPro" id="IPR027417">
    <property type="entry name" value="P-loop_NTPase"/>
</dbReference>
<dbReference type="SUPFAM" id="SSF52540">
    <property type="entry name" value="P-loop containing nucleoside triphosphate hydrolases"/>
    <property type="match status" value="1"/>
</dbReference>
<evidence type="ECO:0000313" key="3">
    <source>
        <dbReference type="Proteomes" id="UP000799118"/>
    </source>
</evidence>
<dbReference type="PANTHER" id="PTHR47691">
    <property type="entry name" value="REGULATOR-RELATED"/>
    <property type="match status" value="1"/>
</dbReference>
<dbReference type="Pfam" id="PF20703">
    <property type="entry name" value="nSTAND1"/>
    <property type="match status" value="1"/>
</dbReference>
<dbReference type="SUPFAM" id="SSF48452">
    <property type="entry name" value="TPR-like"/>
    <property type="match status" value="2"/>
</dbReference>
<name>A0A6A4GZL3_9AGAR</name>
<dbReference type="GO" id="GO:0007166">
    <property type="term" value="P:cell surface receptor signaling pathway"/>
    <property type="evidence" value="ECO:0007669"/>
    <property type="project" value="InterPro"/>
</dbReference>